<name>A0A5N4W694_9GAMM</name>
<evidence type="ECO:0000313" key="8">
    <source>
        <dbReference type="EMBL" id="KAB1853697.1"/>
    </source>
</evidence>
<feature type="transmembrane region" description="Helical" evidence="6">
    <location>
        <begin position="61"/>
        <end position="81"/>
    </location>
</feature>
<evidence type="ECO:0000256" key="4">
    <source>
        <dbReference type="ARBA" id="ARBA00022989"/>
    </source>
</evidence>
<dbReference type="InterPro" id="IPR036259">
    <property type="entry name" value="MFS_trans_sf"/>
</dbReference>
<feature type="transmembrane region" description="Helical" evidence="6">
    <location>
        <begin position="286"/>
        <end position="306"/>
    </location>
</feature>
<proteinExistence type="predicted"/>
<dbReference type="AlphaFoldDB" id="A0A5N4W694"/>
<evidence type="ECO:0000256" key="1">
    <source>
        <dbReference type="ARBA" id="ARBA00004141"/>
    </source>
</evidence>
<feature type="transmembrane region" description="Helical" evidence="6">
    <location>
        <begin position="252"/>
        <end position="274"/>
    </location>
</feature>
<dbReference type="Pfam" id="PF07690">
    <property type="entry name" value="MFS_1"/>
    <property type="match status" value="1"/>
</dbReference>
<dbReference type="PROSITE" id="PS50850">
    <property type="entry name" value="MFS"/>
    <property type="match status" value="1"/>
</dbReference>
<evidence type="ECO:0000313" key="9">
    <source>
        <dbReference type="Proteomes" id="UP000325788"/>
    </source>
</evidence>
<dbReference type="SUPFAM" id="SSF103473">
    <property type="entry name" value="MFS general substrate transporter"/>
    <property type="match status" value="1"/>
</dbReference>
<dbReference type="Proteomes" id="UP000325788">
    <property type="component" value="Unassembled WGS sequence"/>
</dbReference>
<protein>
    <submittedName>
        <fullName evidence="8">MFS transporter</fullName>
    </submittedName>
</protein>
<dbReference type="InterPro" id="IPR020846">
    <property type="entry name" value="MFS_dom"/>
</dbReference>
<organism evidence="8 9">
    <name type="scientific">Acinetobacter tandoii</name>
    <dbReference type="NCBI Taxonomy" id="202954"/>
    <lineage>
        <taxon>Bacteria</taxon>
        <taxon>Pseudomonadati</taxon>
        <taxon>Pseudomonadota</taxon>
        <taxon>Gammaproteobacteria</taxon>
        <taxon>Moraxellales</taxon>
        <taxon>Moraxellaceae</taxon>
        <taxon>Acinetobacter</taxon>
    </lineage>
</organism>
<comment type="caution">
    <text evidence="8">The sequence shown here is derived from an EMBL/GenBank/DDBJ whole genome shotgun (WGS) entry which is preliminary data.</text>
</comment>
<dbReference type="PANTHER" id="PTHR23505:SF79">
    <property type="entry name" value="PROTEIN SPINSTER"/>
    <property type="match status" value="1"/>
</dbReference>
<evidence type="ECO:0000256" key="3">
    <source>
        <dbReference type="ARBA" id="ARBA00022692"/>
    </source>
</evidence>
<comment type="subcellular location">
    <subcellularLocation>
        <location evidence="1">Membrane</location>
        <topology evidence="1">Multi-pass membrane protein</topology>
    </subcellularLocation>
</comment>
<dbReference type="EMBL" id="VXLD01000008">
    <property type="protein sequence ID" value="KAB1853697.1"/>
    <property type="molecule type" value="Genomic_DNA"/>
</dbReference>
<feature type="transmembrane region" description="Helical" evidence="6">
    <location>
        <begin position="191"/>
        <end position="213"/>
    </location>
</feature>
<dbReference type="InterPro" id="IPR011701">
    <property type="entry name" value="MFS"/>
</dbReference>
<keyword evidence="5 6" id="KW-0472">Membrane</keyword>
<keyword evidence="2" id="KW-0813">Transport</keyword>
<sequence length="450" mass="49612">MDHVDVYVEKAEHKKTHLYSWYVVILCMLAYIFSFIDRQILALMIEPIKADLHLTDTQFSLLHGLAFSLFYAFMGLPLAYIADRFSRPKLISIGIIIWSLATAACGMSKNFIQLFLCRMGVGIGEAALSPAAYSMFSDMFSKDKLGRAVGIYSIGAFLGGGIAFLVGGYVIKLLKGATLIHVPLFGAMKAWQVAFLVVGLPGIFIGLLFILTVRDPERKGQRLNTYGHVEKGEFKQCLQFIRKHGKTITCHYLGFTFYAMALYSLTSWTPAFYIRNFSLSPTETGYMLGSIMLIANTLGVFCAGWLNDWLIKKGRQNAPMLTGVIGIIGLILPISLFTQVQNLQISVALLVPAMFFASFPLVISATALQMLAPNQFRARLSAIFLLVSNLIGLGIGTTLVAILTDKYFGNPIMVGSSLSIIGGASCVFAFILLLKGCKFFNDSMQREKLH</sequence>
<dbReference type="Gene3D" id="1.20.1250.20">
    <property type="entry name" value="MFS general substrate transporter like domains"/>
    <property type="match status" value="2"/>
</dbReference>
<feature type="transmembrane region" description="Helical" evidence="6">
    <location>
        <begin position="93"/>
        <end position="112"/>
    </location>
</feature>
<dbReference type="GO" id="GO:0022857">
    <property type="term" value="F:transmembrane transporter activity"/>
    <property type="evidence" value="ECO:0007669"/>
    <property type="project" value="InterPro"/>
</dbReference>
<dbReference type="RefSeq" id="WP_104441956.1">
    <property type="nucleotide sequence ID" value="NZ_VXLD01000008.1"/>
</dbReference>
<dbReference type="CDD" id="cd17328">
    <property type="entry name" value="MFS_spinster_like"/>
    <property type="match status" value="1"/>
</dbReference>
<feature type="transmembrane region" description="Helical" evidence="6">
    <location>
        <begin position="148"/>
        <end position="171"/>
    </location>
</feature>
<feature type="transmembrane region" description="Helical" evidence="6">
    <location>
        <begin position="414"/>
        <end position="434"/>
    </location>
</feature>
<dbReference type="PANTHER" id="PTHR23505">
    <property type="entry name" value="SPINSTER"/>
    <property type="match status" value="1"/>
</dbReference>
<dbReference type="InterPro" id="IPR044770">
    <property type="entry name" value="MFS_spinster-like"/>
</dbReference>
<keyword evidence="3 6" id="KW-0812">Transmembrane</keyword>
<feature type="transmembrane region" description="Helical" evidence="6">
    <location>
        <begin position="318"/>
        <end position="337"/>
    </location>
</feature>
<feature type="transmembrane region" description="Helical" evidence="6">
    <location>
        <begin position="380"/>
        <end position="402"/>
    </location>
</feature>
<feature type="domain" description="Major facilitator superfamily (MFS) profile" evidence="7">
    <location>
        <begin position="23"/>
        <end position="434"/>
    </location>
</feature>
<evidence type="ECO:0000259" key="7">
    <source>
        <dbReference type="PROSITE" id="PS50850"/>
    </source>
</evidence>
<evidence type="ECO:0000256" key="6">
    <source>
        <dbReference type="SAM" id="Phobius"/>
    </source>
</evidence>
<accession>A0A5N4W694</accession>
<feature type="transmembrane region" description="Helical" evidence="6">
    <location>
        <begin position="343"/>
        <end position="368"/>
    </location>
</feature>
<evidence type="ECO:0000256" key="5">
    <source>
        <dbReference type="ARBA" id="ARBA00023136"/>
    </source>
</evidence>
<evidence type="ECO:0000256" key="2">
    <source>
        <dbReference type="ARBA" id="ARBA00022448"/>
    </source>
</evidence>
<feature type="transmembrane region" description="Helical" evidence="6">
    <location>
        <begin position="21"/>
        <end position="41"/>
    </location>
</feature>
<reference evidence="8 9" key="1">
    <citation type="submission" date="2019-09" db="EMBL/GenBank/DDBJ databases">
        <title>Draft genome sequence of Acinetobacter tandoii W4-4-4 isolated from environmental water sample.</title>
        <authorList>
            <person name="Wee S.K."/>
            <person name="Yan B."/>
            <person name="Mustaffa S.B."/>
            <person name="Yap E.P.H."/>
        </authorList>
    </citation>
    <scope>NUCLEOTIDE SEQUENCE [LARGE SCALE GENOMIC DNA]</scope>
    <source>
        <strain evidence="8 9">W4-4-4</strain>
    </source>
</reference>
<gene>
    <name evidence="8" type="ORF">F4W09_12605</name>
</gene>
<keyword evidence="4 6" id="KW-1133">Transmembrane helix</keyword>
<dbReference type="GO" id="GO:0016020">
    <property type="term" value="C:membrane"/>
    <property type="evidence" value="ECO:0007669"/>
    <property type="project" value="UniProtKB-SubCell"/>
</dbReference>